<feature type="compositionally biased region" description="Basic and acidic residues" evidence="1">
    <location>
        <begin position="164"/>
        <end position="175"/>
    </location>
</feature>
<accession>A0A1H1R954</accession>
<organism evidence="3 4">
    <name type="scientific">Microlunatus soli</name>
    <dbReference type="NCBI Taxonomy" id="630515"/>
    <lineage>
        <taxon>Bacteria</taxon>
        <taxon>Bacillati</taxon>
        <taxon>Actinomycetota</taxon>
        <taxon>Actinomycetes</taxon>
        <taxon>Propionibacteriales</taxon>
        <taxon>Propionibacteriaceae</taxon>
        <taxon>Microlunatus</taxon>
    </lineage>
</organism>
<reference evidence="3 4" key="1">
    <citation type="submission" date="2016-10" db="EMBL/GenBank/DDBJ databases">
        <authorList>
            <person name="de Groot N.N."/>
        </authorList>
    </citation>
    <scope>NUCLEOTIDE SEQUENCE [LARGE SCALE GENOMIC DNA]</scope>
    <source>
        <strain evidence="3 4">DSM 21800</strain>
    </source>
</reference>
<dbReference type="AlphaFoldDB" id="A0A1H1R954"/>
<keyword evidence="2" id="KW-1133">Transmembrane helix</keyword>
<dbReference type="STRING" id="630515.SAMN04489812_1559"/>
<evidence type="ECO:0000313" key="4">
    <source>
        <dbReference type="Proteomes" id="UP000199103"/>
    </source>
</evidence>
<proteinExistence type="predicted"/>
<keyword evidence="2" id="KW-0472">Membrane</keyword>
<evidence type="ECO:0000256" key="1">
    <source>
        <dbReference type="SAM" id="MobiDB-lite"/>
    </source>
</evidence>
<evidence type="ECO:0000256" key="2">
    <source>
        <dbReference type="SAM" id="Phobius"/>
    </source>
</evidence>
<dbReference type="OrthoDB" id="4868427at2"/>
<name>A0A1H1R954_9ACTN</name>
<feature type="transmembrane region" description="Helical" evidence="2">
    <location>
        <begin position="65"/>
        <end position="87"/>
    </location>
</feature>
<sequence length="181" mass="19117">MSYGDDPRPDRRRRVDPVRVWAGGVATALVAGGVAFVGILVLRALDGVSGLHKLAGQGADLDRTLVVVAAVVVALLATGLLHLLLLSTPRAHTFFAWIIGLVVLAVVVQALVAGDWYGSVLVAALYLIIGLAIGSLLTGVGRTAVTERPAPPPDQRQQPSPYRPEYRPGPDDQPTRRLPPS</sequence>
<dbReference type="EMBL" id="LT629772">
    <property type="protein sequence ID" value="SDS32228.1"/>
    <property type="molecule type" value="Genomic_DNA"/>
</dbReference>
<dbReference type="RefSeq" id="WP_091522497.1">
    <property type="nucleotide sequence ID" value="NZ_LT629772.1"/>
</dbReference>
<dbReference type="Proteomes" id="UP000199103">
    <property type="component" value="Chromosome I"/>
</dbReference>
<gene>
    <name evidence="3" type="ORF">SAMN04489812_1559</name>
</gene>
<keyword evidence="2" id="KW-0812">Transmembrane</keyword>
<evidence type="ECO:0000313" key="3">
    <source>
        <dbReference type="EMBL" id="SDS32228.1"/>
    </source>
</evidence>
<feature type="transmembrane region" description="Helical" evidence="2">
    <location>
        <begin position="120"/>
        <end position="140"/>
    </location>
</feature>
<feature type="transmembrane region" description="Helical" evidence="2">
    <location>
        <begin position="20"/>
        <end position="45"/>
    </location>
</feature>
<keyword evidence="4" id="KW-1185">Reference proteome</keyword>
<protein>
    <submittedName>
        <fullName evidence="3">Uncharacterized protein</fullName>
    </submittedName>
</protein>
<feature type="transmembrane region" description="Helical" evidence="2">
    <location>
        <begin position="94"/>
        <end position="114"/>
    </location>
</feature>
<feature type="region of interest" description="Disordered" evidence="1">
    <location>
        <begin position="144"/>
        <end position="181"/>
    </location>
</feature>